<evidence type="ECO:0000256" key="1">
    <source>
        <dbReference type="SAM" id="MobiDB-lite"/>
    </source>
</evidence>
<keyword evidence="4" id="KW-1185">Reference proteome</keyword>
<keyword evidence="2" id="KW-0812">Transmembrane</keyword>
<dbReference type="OrthoDB" id="5180383at2"/>
<organism evidence="3 4">
    <name type="scientific">Geodermatophilus africanus</name>
    <dbReference type="NCBI Taxonomy" id="1137993"/>
    <lineage>
        <taxon>Bacteria</taxon>
        <taxon>Bacillati</taxon>
        <taxon>Actinomycetota</taxon>
        <taxon>Actinomycetes</taxon>
        <taxon>Geodermatophilales</taxon>
        <taxon>Geodermatophilaceae</taxon>
        <taxon>Geodermatophilus</taxon>
    </lineage>
</organism>
<dbReference type="EMBL" id="FNOT01000018">
    <property type="protein sequence ID" value="SDZ05720.1"/>
    <property type="molecule type" value="Genomic_DNA"/>
</dbReference>
<proteinExistence type="predicted"/>
<protein>
    <submittedName>
        <fullName evidence="3">Uncharacterized protein</fullName>
    </submittedName>
</protein>
<sequence>MPSDLETRLRSGLQATADDVGPAPRDLADRVRHRARAQRRTRLAVAAAGVAAALVFVGVPVVASTLLADGGTAAPAERTSPAPPPLDELPTRGSLAGDAQWLDAVAALPWQLPDVPPDAGLPVPIVTDPRVVYAGDTPAGRVALVLGRQGSILWHVWFTGPVGADPAGMSPATPAGPTADQGRLALLDAAGPDADEATLVLVARPGDSATWTTPPVVAADGSESTRTLDLPMEDGVAVTELAGPVSWATAIGVHRDGSLLVSLFPEQTTRLAGEEFPTARAADPRGLAGRLDATWLGLATRTLLDSYGLTAAEADPTLLAAGPLDPEWSPQAWLVGVTFPSGATGVQLEAETAEGTGMAGYSYRLPHGPAGTALLDRVVAVRALGGILVSAPATAVTAEVLDARGAVLGPLPLEQGAGTGPLAADATTARLVAADGTVVAEVPIERAP</sequence>
<evidence type="ECO:0000256" key="2">
    <source>
        <dbReference type="SAM" id="Phobius"/>
    </source>
</evidence>
<evidence type="ECO:0000313" key="3">
    <source>
        <dbReference type="EMBL" id="SDZ05720.1"/>
    </source>
</evidence>
<feature type="region of interest" description="Disordered" evidence="1">
    <location>
        <begin position="71"/>
        <end position="93"/>
    </location>
</feature>
<reference evidence="4" key="1">
    <citation type="submission" date="2016-10" db="EMBL/GenBank/DDBJ databases">
        <authorList>
            <person name="Varghese N."/>
            <person name="Submissions S."/>
        </authorList>
    </citation>
    <scope>NUCLEOTIDE SEQUENCE [LARGE SCALE GENOMIC DNA]</scope>
    <source>
        <strain evidence="4">DSM 45422</strain>
    </source>
</reference>
<gene>
    <name evidence="3" type="ORF">SAMN05660209_04515</name>
</gene>
<name>A0A1H3PXJ7_9ACTN</name>
<dbReference type="InterPro" id="IPR011047">
    <property type="entry name" value="Quinoprotein_ADH-like_sf"/>
</dbReference>
<dbReference type="RefSeq" id="WP_091161186.1">
    <property type="nucleotide sequence ID" value="NZ_FNOT01000018.1"/>
</dbReference>
<keyword evidence="2" id="KW-1133">Transmembrane helix</keyword>
<dbReference type="STRING" id="1137993.SAMN05660209_04515"/>
<dbReference type="SUPFAM" id="SSF50998">
    <property type="entry name" value="Quinoprotein alcohol dehydrogenase-like"/>
    <property type="match status" value="1"/>
</dbReference>
<accession>A0A1H3PXJ7</accession>
<feature type="transmembrane region" description="Helical" evidence="2">
    <location>
        <begin position="43"/>
        <end position="68"/>
    </location>
</feature>
<dbReference type="Proteomes" id="UP000198921">
    <property type="component" value="Unassembled WGS sequence"/>
</dbReference>
<dbReference type="AlphaFoldDB" id="A0A1H3PXJ7"/>
<evidence type="ECO:0000313" key="4">
    <source>
        <dbReference type="Proteomes" id="UP000198921"/>
    </source>
</evidence>
<keyword evidence="2" id="KW-0472">Membrane</keyword>